<feature type="region of interest" description="Disordered" evidence="1">
    <location>
        <begin position="337"/>
        <end position="358"/>
    </location>
</feature>
<comment type="caution">
    <text evidence="2">The sequence shown here is derived from an EMBL/GenBank/DDBJ whole genome shotgun (WGS) entry which is preliminary data.</text>
</comment>
<dbReference type="AlphaFoldDB" id="A0A6G0WK82"/>
<protein>
    <submittedName>
        <fullName evidence="2">Uncharacterized protein</fullName>
    </submittedName>
</protein>
<feature type="compositionally biased region" description="Basic residues" evidence="1">
    <location>
        <begin position="8"/>
        <end position="20"/>
    </location>
</feature>
<name>A0A6G0WK82_9STRA</name>
<feature type="region of interest" description="Disordered" evidence="1">
    <location>
        <begin position="1"/>
        <end position="45"/>
    </location>
</feature>
<proteinExistence type="predicted"/>
<reference evidence="2 3" key="1">
    <citation type="submission" date="2019-07" db="EMBL/GenBank/DDBJ databases">
        <title>Genomics analysis of Aphanomyces spp. identifies a new class of oomycete effector associated with host adaptation.</title>
        <authorList>
            <person name="Gaulin E."/>
        </authorList>
    </citation>
    <scope>NUCLEOTIDE SEQUENCE [LARGE SCALE GENOMIC DNA]</scope>
    <source>
        <strain evidence="2 3">ATCC 201684</strain>
    </source>
</reference>
<evidence type="ECO:0000256" key="1">
    <source>
        <dbReference type="SAM" id="MobiDB-lite"/>
    </source>
</evidence>
<gene>
    <name evidence="2" type="ORF">Ae201684_014289</name>
</gene>
<organism evidence="2 3">
    <name type="scientific">Aphanomyces euteiches</name>
    <dbReference type="NCBI Taxonomy" id="100861"/>
    <lineage>
        <taxon>Eukaryota</taxon>
        <taxon>Sar</taxon>
        <taxon>Stramenopiles</taxon>
        <taxon>Oomycota</taxon>
        <taxon>Saprolegniomycetes</taxon>
        <taxon>Saprolegniales</taxon>
        <taxon>Verrucalvaceae</taxon>
        <taxon>Aphanomyces</taxon>
    </lineage>
</organism>
<dbReference type="Proteomes" id="UP000481153">
    <property type="component" value="Unassembled WGS sequence"/>
</dbReference>
<sequence>MRDIVQKQKVRKGGKGRKKRGAEIFQERRNETVQQTRDKKKQARKRLRMVQIQRNIDKQLEHLRAFPVKQVEVVKRPKGPLRPDEWKLRGAARPAALLARIANGECDADGNEFKAPEPTKDFYEEMRGRFAAHKDTLEYLRLRKELAFASCEAGMMDAGIEHFEECMELDPTDAIGAREGLVCALIDEGRADEARAIIDRYDNVPPVLEYCRTIIEYVSWEVLEEEGSSAEIVQAAFEKAWAGNPFIAMFIAGYDAFNSVVEYVEDIKSPAKGSIEEAFVYCAQNIGVWLDTVGARAWIQKEVAAKEIPVATEDNISVDPMYLGMYNTAVEMYQEELAAQDDDRNDHEDDENDDDMDA</sequence>
<dbReference type="EMBL" id="VJMJ01000191">
    <property type="protein sequence ID" value="KAF0727661.1"/>
    <property type="molecule type" value="Genomic_DNA"/>
</dbReference>
<feature type="compositionally biased region" description="Acidic residues" evidence="1">
    <location>
        <begin position="348"/>
        <end position="358"/>
    </location>
</feature>
<feature type="compositionally biased region" description="Basic and acidic residues" evidence="1">
    <location>
        <begin position="21"/>
        <end position="31"/>
    </location>
</feature>
<evidence type="ECO:0000313" key="3">
    <source>
        <dbReference type="Proteomes" id="UP000481153"/>
    </source>
</evidence>
<dbReference type="InterPro" id="IPR011990">
    <property type="entry name" value="TPR-like_helical_dom_sf"/>
</dbReference>
<dbReference type="VEuPathDB" id="FungiDB:AeMF1_009139"/>
<dbReference type="SUPFAM" id="SSF48452">
    <property type="entry name" value="TPR-like"/>
    <property type="match status" value="1"/>
</dbReference>
<accession>A0A6G0WK82</accession>
<keyword evidence="3" id="KW-1185">Reference proteome</keyword>
<evidence type="ECO:0000313" key="2">
    <source>
        <dbReference type="EMBL" id="KAF0727661.1"/>
    </source>
</evidence>